<proteinExistence type="predicted"/>
<dbReference type="EMBL" id="ABCK01000014">
    <property type="protein sequence ID" value="EDM26789.1"/>
    <property type="molecule type" value="Genomic_DNA"/>
</dbReference>
<protein>
    <submittedName>
        <fullName evidence="2">Uncharacterized protein</fullName>
    </submittedName>
</protein>
<reference evidence="2 3" key="1">
    <citation type="journal article" date="2010" name="J. Bacteriol.">
        <title>Genome sequence of Lentisphaera araneosa HTCC2155T, the type species of the order Lentisphaerales in the phylum Lentisphaerae.</title>
        <authorList>
            <person name="Thrash J.C."/>
            <person name="Cho J.C."/>
            <person name="Vergin K.L."/>
            <person name="Morris R.M."/>
            <person name="Giovannoni S.J."/>
        </authorList>
    </citation>
    <scope>NUCLEOTIDE SEQUENCE [LARGE SCALE GENOMIC DNA]</scope>
    <source>
        <strain evidence="2 3">HTCC2155</strain>
    </source>
</reference>
<evidence type="ECO:0000256" key="1">
    <source>
        <dbReference type="SAM" id="MobiDB-lite"/>
    </source>
</evidence>
<comment type="caution">
    <text evidence="2">The sequence shown here is derived from an EMBL/GenBank/DDBJ whole genome shotgun (WGS) entry which is preliminary data.</text>
</comment>
<evidence type="ECO:0000313" key="3">
    <source>
        <dbReference type="Proteomes" id="UP000004947"/>
    </source>
</evidence>
<gene>
    <name evidence="2" type="ORF">LNTAR_19120</name>
</gene>
<feature type="compositionally biased region" description="Basic residues" evidence="1">
    <location>
        <begin position="26"/>
        <end position="58"/>
    </location>
</feature>
<dbReference type="AlphaFoldDB" id="A6DNY0"/>
<organism evidence="2 3">
    <name type="scientific">Lentisphaera araneosa HTCC2155</name>
    <dbReference type="NCBI Taxonomy" id="313628"/>
    <lineage>
        <taxon>Bacteria</taxon>
        <taxon>Pseudomonadati</taxon>
        <taxon>Lentisphaerota</taxon>
        <taxon>Lentisphaeria</taxon>
        <taxon>Lentisphaerales</taxon>
        <taxon>Lentisphaeraceae</taxon>
        <taxon>Lentisphaera</taxon>
    </lineage>
</organism>
<feature type="compositionally biased region" description="Basic and acidic residues" evidence="1">
    <location>
        <begin position="1"/>
        <end position="16"/>
    </location>
</feature>
<dbReference type="STRING" id="313628.LNTAR_19120"/>
<name>A6DNY0_9BACT</name>
<dbReference type="Proteomes" id="UP000004947">
    <property type="component" value="Unassembled WGS sequence"/>
</dbReference>
<sequence>MQLSPRADKGGEERVRGSWVELMRMSHPRSQGRGKGWGRKRNYRKKGALGKGIRGKAA</sequence>
<evidence type="ECO:0000313" key="2">
    <source>
        <dbReference type="EMBL" id="EDM26789.1"/>
    </source>
</evidence>
<accession>A6DNY0</accession>
<feature type="region of interest" description="Disordered" evidence="1">
    <location>
        <begin position="1"/>
        <end position="58"/>
    </location>
</feature>
<keyword evidence="3" id="KW-1185">Reference proteome</keyword>